<keyword evidence="3" id="KW-1185">Reference proteome</keyword>
<dbReference type="Gene3D" id="3.30.2090.10">
    <property type="entry name" value="Multidrug efflux transporter AcrB TolC docking domain, DN and DC subdomains"/>
    <property type="match status" value="2"/>
</dbReference>
<sequence>MAAGSGRTSGIIPSIVRYFLTSQMSVVLALASIALGVAAIMVTPREEEPQIVVPMADVLVQVPGASAEEVEKLVTTPLERLLWQIDGVEYVYSISRKDMTAVTVRFFVGEDREDSLIKLHNTILKNADLAPAIVSGWVVKPVEIDDVPIVALTLHADHGYEDRYTDFDLRRMAEELFHRLAEVQDVSRVSLHSGRSREVRVEIRPDRLAGFNISPLEVYRALQGADRSLTAGDFVSADKATRVLSQSFLLSAEEVASLVVGVFDGRPVYLRDVAEVIDGPEEPVSYSRIGFSDVYLSRIGKEDGAGARPAVTLALSKKKGTNAVTVADAVVERVKELERTVLPKGVTVTVTRNYGETAQAKVNELLSSLLFAIVTVVALLAFALGWREALVVALAVPMSFSLALFVNYLLGYTINRVTLFALILSLGLVVDDPITNVDNIQRHILLGVRKPLDATLEAVKEVLPPVIMSTLAIIVSFTPLFFISGMMGPYMAPMAANVPLTVSFSTVAALTVVPWMAYLLLRNRAPLSVADSGGKGDGQEEEGKGVNKRLLAAYTRVITPFLGAARNRWLLLVAILAGLGLCAGLVLMRLVPLKMLPFDNKNELQLVLDMDEGATLERTDRTLRDFESFLRTVPEVTDFVTYSGQPSPMDFNGMVRHYYWRDQPNFADIRINLADKDERDMQSHAIGLRLRNELHAIARRNGAKIKLVETPPGPPVIATLTTELYGRPGLPYGSLIDGAKHVAGLMENEPGVVDVDDSAETDRVMIDYRLDKEKAALHGVTAADVVQTLRLALSGDAPVTVHLPHERQPLPVRLVLPASLRTGPETLGQLRMKTPGGAMVPLAELGSFREVPAEQPIYHKNLRRVAYVYADTAGIPPGEAVLDLKARLKKDPLPPGVTDDWAGEGEWKITLDVFRDLGIANAAALLGIFILLVAETGSFIMPLLIMSAIPLTLLGILPGFWLLNLIAGETVGGYGDPVFFTATSMIGMIALGGIVIRNSLVLIEFIQSEVKQGRDLKAAIVRSGAVRMRPIVLTALTTALGAWPITLDPIFSGLAWALIFGLVASTLFTLVVVPSGYYALYGSKSA</sequence>
<keyword evidence="1" id="KW-0812">Transmembrane</keyword>
<feature type="transmembrane region" description="Helical" evidence="1">
    <location>
        <begin position="569"/>
        <end position="591"/>
    </location>
</feature>
<dbReference type="Gene3D" id="3.30.70.1430">
    <property type="entry name" value="Multidrug efflux transporter AcrB pore domain"/>
    <property type="match status" value="2"/>
</dbReference>
<protein>
    <submittedName>
        <fullName evidence="2">MMPL family transporter</fullName>
    </submittedName>
</protein>
<gene>
    <name evidence="2" type="ORF">GM415_06820</name>
</gene>
<dbReference type="Gene3D" id="3.30.70.1320">
    <property type="entry name" value="Multidrug efflux transporter AcrB pore domain like"/>
    <property type="match status" value="1"/>
</dbReference>
<dbReference type="PANTHER" id="PTHR32063:SF16">
    <property type="entry name" value="CATION EFFLUX SYSTEM (ACRB_ACRD_ACRF FAMILY)"/>
    <property type="match status" value="1"/>
</dbReference>
<feature type="transmembrane region" description="Helical" evidence="1">
    <location>
        <begin position="1054"/>
        <end position="1080"/>
    </location>
</feature>
<name>A0A6I6JAQ1_9BACT</name>
<dbReference type="RefSeq" id="WP_158947071.1">
    <property type="nucleotide sequence ID" value="NZ_CP046400.1"/>
</dbReference>
<reference evidence="2 3" key="1">
    <citation type="submission" date="2019-11" db="EMBL/GenBank/DDBJ databases">
        <authorList>
            <person name="Zheng R.K."/>
            <person name="Sun C.M."/>
        </authorList>
    </citation>
    <scope>NUCLEOTIDE SEQUENCE [LARGE SCALE GENOMIC DNA]</scope>
    <source>
        <strain evidence="2 3">SRB007</strain>
    </source>
</reference>
<dbReference type="GO" id="GO:0005886">
    <property type="term" value="C:plasma membrane"/>
    <property type="evidence" value="ECO:0007669"/>
    <property type="project" value="TreeGrafter"/>
</dbReference>
<feature type="transmembrane region" description="Helical" evidence="1">
    <location>
        <begin position="978"/>
        <end position="996"/>
    </location>
</feature>
<proteinExistence type="predicted"/>
<dbReference type="SUPFAM" id="SSF82714">
    <property type="entry name" value="Multidrug efflux transporter AcrB TolC docking domain, DN and DC subdomains"/>
    <property type="match status" value="2"/>
</dbReference>
<evidence type="ECO:0000256" key="1">
    <source>
        <dbReference type="SAM" id="Phobius"/>
    </source>
</evidence>
<dbReference type="KEGG" id="psel:GM415_06820"/>
<accession>A0A6I6JAQ1</accession>
<feature type="transmembrane region" description="Helical" evidence="1">
    <location>
        <begin position="940"/>
        <end position="966"/>
    </location>
</feature>
<evidence type="ECO:0000313" key="2">
    <source>
        <dbReference type="EMBL" id="QGY39846.1"/>
    </source>
</evidence>
<dbReference type="Gene3D" id="3.30.70.1440">
    <property type="entry name" value="Multidrug efflux transporter AcrB pore domain"/>
    <property type="match status" value="1"/>
</dbReference>
<feature type="transmembrane region" description="Helical" evidence="1">
    <location>
        <begin position="390"/>
        <end position="410"/>
    </location>
</feature>
<dbReference type="EMBL" id="CP046400">
    <property type="protein sequence ID" value="QGY39846.1"/>
    <property type="molecule type" value="Genomic_DNA"/>
</dbReference>
<dbReference type="GO" id="GO:0042910">
    <property type="term" value="F:xenobiotic transmembrane transporter activity"/>
    <property type="evidence" value="ECO:0007669"/>
    <property type="project" value="TreeGrafter"/>
</dbReference>
<dbReference type="SUPFAM" id="SSF82866">
    <property type="entry name" value="Multidrug efflux transporter AcrB transmembrane domain"/>
    <property type="match status" value="2"/>
</dbReference>
<evidence type="ECO:0000313" key="3">
    <source>
        <dbReference type="Proteomes" id="UP000428328"/>
    </source>
</evidence>
<dbReference type="SUPFAM" id="SSF82693">
    <property type="entry name" value="Multidrug efflux transporter AcrB pore domain, PN1, PN2, PC1 and PC2 subdomains"/>
    <property type="match status" value="3"/>
</dbReference>
<dbReference type="Proteomes" id="UP000428328">
    <property type="component" value="Chromosome"/>
</dbReference>
<dbReference type="InterPro" id="IPR001036">
    <property type="entry name" value="Acrflvin-R"/>
</dbReference>
<keyword evidence="1" id="KW-0472">Membrane</keyword>
<organism evidence="2 3">
    <name type="scientific">Pseudodesulfovibrio cashew</name>
    <dbReference type="NCBI Taxonomy" id="2678688"/>
    <lineage>
        <taxon>Bacteria</taxon>
        <taxon>Pseudomonadati</taxon>
        <taxon>Thermodesulfobacteriota</taxon>
        <taxon>Desulfovibrionia</taxon>
        <taxon>Desulfovibrionales</taxon>
        <taxon>Desulfovibrionaceae</taxon>
    </lineage>
</organism>
<dbReference type="AlphaFoldDB" id="A0A6I6JAQ1"/>
<feature type="transmembrane region" description="Helical" evidence="1">
    <location>
        <begin position="917"/>
        <end position="934"/>
    </location>
</feature>
<dbReference type="Pfam" id="PF00873">
    <property type="entry name" value="ACR_tran"/>
    <property type="match status" value="1"/>
</dbReference>
<dbReference type="InterPro" id="IPR027463">
    <property type="entry name" value="AcrB_DN_DC_subdom"/>
</dbReference>
<feature type="transmembrane region" description="Helical" evidence="1">
    <location>
        <begin position="495"/>
        <end position="518"/>
    </location>
</feature>
<keyword evidence="1" id="KW-1133">Transmembrane helix</keyword>
<dbReference type="PRINTS" id="PR00702">
    <property type="entry name" value="ACRIFLAVINRP"/>
</dbReference>
<dbReference type="PANTHER" id="PTHR32063">
    <property type="match status" value="1"/>
</dbReference>
<feature type="transmembrane region" description="Helical" evidence="1">
    <location>
        <begin position="20"/>
        <end position="42"/>
    </location>
</feature>
<dbReference type="Gene3D" id="1.20.1640.10">
    <property type="entry name" value="Multidrug efflux transporter AcrB transmembrane domain"/>
    <property type="match status" value="2"/>
</dbReference>
<feature type="transmembrane region" description="Helical" evidence="1">
    <location>
        <begin position="365"/>
        <end position="384"/>
    </location>
</feature>
<feature type="transmembrane region" description="Helical" evidence="1">
    <location>
        <begin position="462"/>
        <end position="483"/>
    </location>
</feature>